<evidence type="ECO:0000313" key="1">
    <source>
        <dbReference type="EMBL" id="JAD58777.1"/>
    </source>
</evidence>
<reference evidence="1" key="2">
    <citation type="journal article" date="2015" name="Data Brief">
        <title>Shoot transcriptome of the giant reed, Arundo donax.</title>
        <authorList>
            <person name="Barrero R.A."/>
            <person name="Guerrero F.D."/>
            <person name="Moolhuijzen P."/>
            <person name="Goolsby J.A."/>
            <person name="Tidwell J."/>
            <person name="Bellgard S.E."/>
            <person name="Bellgard M.I."/>
        </authorList>
    </citation>
    <scope>NUCLEOTIDE SEQUENCE</scope>
    <source>
        <tissue evidence="1">Shoot tissue taken approximately 20 cm above the soil surface</tissue>
    </source>
</reference>
<proteinExistence type="predicted"/>
<protein>
    <submittedName>
        <fullName evidence="1">Uncharacterized protein</fullName>
    </submittedName>
</protein>
<sequence>MIEGRIIPTSLCPILLLFSKSNIIISLILSARSTISMSLMSLIQLLKHSARLLVI</sequence>
<dbReference type="AlphaFoldDB" id="A0A0A9BHK0"/>
<reference evidence="1" key="1">
    <citation type="submission" date="2014-09" db="EMBL/GenBank/DDBJ databases">
        <authorList>
            <person name="Magalhaes I.L.F."/>
            <person name="Oliveira U."/>
            <person name="Santos F.R."/>
            <person name="Vidigal T.H.D.A."/>
            <person name="Brescovit A.D."/>
            <person name="Santos A.J."/>
        </authorList>
    </citation>
    <scope>NUCLEOTIDE SEQUENCE</scope>
    <source>
        <tissue evidence="1">Shoot tissue taken approximately 20 cm above the soil surface</tissue>
    </source>
</reference>
<dbReference type="EMBL" id="GBRH01239118">
    <property type="protein sequence ID" value="JAD58777.1"/>
    <property type="molecule type" value="Transcribed_RNA"/>
</dbReference>
<organism evidence="1">
    <name type="scientific">Arundo donax</name>
    <name type="common">Giant reed</name>
    <name type="synonym">Donax arundinaceus</name>
    <dbReference type="NCBI Taxonomy" id="35708"/>
    <lineage>
        <taxon>Eukaryota</taxon>
        <taxon>Viridiplantae</taxon>
        <taxon>Streptophyta</taxon>
        <taxon>Embryophyta</taxon>
        <taxon>Tracheophyta</taxon>
        <taxon>Spermatophyta</taxon>
        <taxon>Magnoliopsida</taxon>
        <taxon>Liliopsida</taxon>
        <taxon>Poales</taxon>
        <taxon>Poaceae</taxon>
        <taxon>PACMAD clade</taxon>
        <taxon>Arundinoideae</taxon>
        <taxon>Arundineae</taxon>
        <taxon>Arundo</taxon>
    </lineage>
</organism>
<name>A0A0A9BHK0_ARUDO</name>
<accession>A0A0A9BHK0</accession>